<comment type="subcellular location">
    <subcellularLocation>
        <location evidence="1">Cell membrane</location>
        <topology evidence="1">Multi-pass membrane protein</topology>
    </subcellularLocation>
</comment>
<feature type="transmembrane region" description="Helical" evidence="7">
    <location>
        <begin position="493"/>
        <end position="510"/>
    </location>
</feature>
<gene>
    <name evidence="10" type="ORF">GCM10009304_33340</name>
</gene>
<dbReference type="InterPro" id="IPR010020">
    <property type="entry name" value="Integral_membrane_YCCS_YHJK"/>
</dbReference>
<evidence type="ECO:0000259" key="8">
    <source>
        <dbReference type="Pfam" id="PF12805"/>
    </source>
</evidence>
<evidence type="ECO:0000256" key="5">
    <source>
        <dbReference type="ARBA" id="ARBA00023136"/>
    </source>
</evidence>
<feature type="transmembrane region" description="Helical" evidence="7">
    <location>
        <begin position="71"/>
        <end position="88"/>
    </location>
</feature>
<evidence type="ECO:0000313" key="10">
    <source>
        <dbReference type="EMBL" id="GGK04658.1"/>
    </source>
</evidence>
<dbReference type="InterPro" id="IPR010019">
    <property type="entry name" value="Integral_membrane_YccS"/>
</dbReference>
<evidence type="ECO:0000256" key="2">
    <source>
        <dbReference type="ARBA" id="ARBA00022475"/>
    </source>
</evidence>
<evidence type="ECO:0000256" key="7">
    <source>
        <dbReference type="SAM" id="Phobius"/>
    </source>
</evidence>
<keyword evidence="11" id="KW-1185">Reference proteome</keyword>
<dbReference type="RefSeq" id="WP_188984674.1">
    <property type="nucleotide sequence ID" value="NZ_BMPO01000008.1"/>
</dbReference>
<dbReference type="InterPro" id="IPR049453">
    <property type="entry name" value="Memb_transporter_dom"/>
</dbReference>
<reference evidence="10" key="1">
    <citation type="journal article" date="2014" name="Int. J. Syst. Evol. Microbiol.">
        <title>Complete genome sequence of Corynebacterium casei LMG S-19264T (=DSM 44701T), isolated from a smear-ripened cheese.</title>
        <authorList>
            <consortium name="US DOE Joint Genome Institute (JGI-PGF)"/>
            <person name="Walter F."/>
            <person name="Albersmeier A."/>
            <person name="Kalinowski J."/>
            <person name="Ruckert C."/>
        </authorList>
    </citation>
    <scope>NUCLEOTIDE SEQUENCE</scope>
    <source>
        <strain evidence="10">JCM 30078</strain>
    </source>
</reference>
<keyword evidence="4 7" id="KW-1133">Transmembrane helix</keyword>
<evidence type="ECO:0000256" key="4">
    <source>
        <dbReference type="ARBA" id="ARBA00022989"/>
    </source>
</evidence>
<feature type="domain" description="Integral membrane bound transporter" evidence="9">
    <location>
        <begin position="413"/>
        <end position="530"/>
    </location>
</feature>
<feature type="transmembrane region" description="Helical" evidence="7">
    <location>
        <begin position="516"/>
        <end position="538"/>
    </location>
</feature>
<keyword evidence="3 7" id="KW-0812">Transmembrane</keyword>
<dbReference type="NCBIfam" id="TIGR01667">
    <property type="entry name" value="YCCS_YHFK"/>
    <property type="match status" value="1"/>
</dbReference>
<sequence>MSKKAALGKTFRDLWAREKFAYGLRVLLALSGAMALGWYLDQLALVISLFLGIIACALAETDDNWRGRLQALTVTLVCFAIASFSVQLLFPYPWLFVTGLALATFGLTMLGAVGERYNTIAYGTLILSVYTMIGVEARAITGGHFWREPLLLLGGAAWYGLLSVIWSAVFAHKPIQHALAQLFVELGTYLRLKSDLFEPLRQVDIESRRLALARQNGKVVSALNKTKEIILNRLGNSRDGTKVKRYLRLYFIAQDIHERASSSHYNYQQLAETFFHSDILFRAQRLLAQQGRACRMLAEAIQRRQPFEHNQSGQALVDLQASLAYLREQNNPTWRRLLRSLDALANNLNTLDQNLANASNPDALSDEQDNSLLDRSPQSFKEAFDRIRLNLTPTSLVFRHGIRLTVALTAGYGVLHWIHPTHGYWILLTTLFVCRPNYGATRVRLKQRIIGTIIGLVVGWALITLFPAPILQCLFAVAAGVVFFVNRVDRYTLATAAITLMVLLCFNQISDGFGLIWPRLVDTVLGTVIAGLAVFLILPDWQGRRLTVMLANTLSSNARYLQAVMAQYDSGKRDDLNYRLARRNAHNADAALSNSLSNMLMEPGHFRRDADAGFRFLVLSHTLLGYLSALGAHRDALPDDATSDELIDRASAFIQKTLEEVASGLRNESTIAVHSDTEETLTNELEQMPDDLPESHRLVRTQLALILRQLGPLRTLGVLLQKKQPSIRVPKNLPSP</sequence>
<evidence type="ECO:0000256" key="1">
    <source>
        <dbReference type="ARBA" id="ARBA00004651"/>
    </source>
</evidence>
<dbReference type="InterPro" id="IPR032692">
    <property type="entry name" value="YccS_N"/>
</dbReference>
<dbReference type="PANTHER" id="PTHR30509">
    <property type="entry name" value="P-HYDROXYBENZOIC ACID EFFLUX PUMP SUBUNIT-RELATED"/>
    <property type="match status" value="1"/>
</dbReference>
<evidence type="ECO:0000256" key="3">
    <source>
        <dbReference type="ARBA" id="ARBA00022692"/>
    </source>
</evidence>
<feature type="transmembrane region" description="Helical" evidence="7">
    <location>
        <begin position="43"/>
        <end position="59"/>
    </location>
</feature>
<organism evidence="10 11">
    <name type="scientific">Pseudomonas matsuisoli</name>
    <dbReference type="NCBI Taxonomy" id="1515666"/>
    <lineage>
        <taxon>Bacteria</taxon>
        <taxon>Pseudomonadati</taxon>
        <taxon>Pseudomonadota</taxon>
        <taxon>Gammaproteobacteria</taxon>
        <taxon>Pseudomonadales</taxon>
        <taxon>Pseudomonadaceae</taxon>
        <taxon>Pseudomonas</taxon>
    </lineage>
</organism>
<proteinExistence type="inferred from homology"/>
<feature type="transmembrane region" description="Helical" evidence="7">
    <location>
        <begin position="20"/>
        <end position="37"/>
    </location>
</feature>
<dbReference type="PANTHER" id="PTHR30509:SF8">
    <property type="entry name" value="INNER MEMBRANE PROTEIN YCCS"/>
    <property type="match status" value="1"/>
</dbReference>
<dbReference type="GO" id="GO:0005886">
    <property type="term" value="C:plasma membrane"/>
    <property type="evidence" value="ECO:0007669"/>
    <property type="project" value="UniProtKB-SubCell"/>
</dbReference>
<feature type="transmembrane region" description="Helical" evidence="7">
    <location>
        <begin position="445"/>
        <end position="463"/>
    </location>
</feature>
<dbReference type="Proteomes" id="UP000635983">
    <property type="component" value="Unassembled WGS sequence"/>
</dbReference>
<comment type="caution">
    <text evidence="10">The sequence shown here is derived from an EMBL/GenBank/DDBJ whole genome shotgun (WGS) entry which is preliminary data.</text>
</comment>
<comment type="similarity">
    <text evidence="6">Belongs to the YccS/YhfK family.</text>
</comment>
<dbReference type="Pfam" id="PF12805">
    <property type="entry name" value="FUSC-like"/>
    <property type="match status" value="1"/>
</dbReference>
<keyword evidence="2" id="KW-1003">Cell membrane</keyword>
<reference evidence="10" key="2">
    <citation type="submission" date="2020-09" db="EMBL/GenBank/DDBJ databases">
        <authorList>
            <person name="Sun Q."/>
            <person name="Ohkuma M."/>
        </authorList>
    </citation>
    <scope>NUCLEOTIDE SEQUENCE</scope>
    <source>
        <strain evidence="10">JCM 30078</strain>
    </source>
</reference>
<dbReference type="Pfam" id="PF13515">
    <property type="entry name" value="FUSC_2"/>
    <property type="match status" value="1"/>
</dbReference>
<feature type="transmembrane region" description="Helical" evidence="7">
    <location>
        <begin position="120"/>
        <end position="140"/>
    </location>
</feature>
<keyword evidence="5 7" id="KW-0472">Membrane</keyword>
<protein>
    <submittedName>
        <fullName evidence="10">TIGR01666 family membrane protein</fullName>
    </submittedName>
</protein>
<feature type="transmembrane region" description="Helical" evidence="7">
    <location>
        <begin position="152"/>
        <end position="171"/>
    </location>
</feature>
<dbReference type="AlphaFoldDB" id="A0A917Q099"/>
<dbReference type="EMBL" id="BMPO01000008">
    <property type="protein sequence ID" value="GGK04658.1"/>
    <property type="molecule type" value="Genomic_DNA"/>
</dbReference>
<feature type="transmembrane region" description="Helical" evidence="7">
    <location>
        <begin position="94"/>
        <end position="113"/>
    </location>
</feature>
<evidence type="ECO:0000313" key="11">
    <source>
        <dbReference type="Proteomes" id="UP000635983"/>
    </source>
</evidence>
<dbReference type="NCBIfam" id="TIGR01666">
    <property type="entry name" value="YCCS"/>
    <property type="match status" value="1"/>
</dbReference>
<feature type="domain" description="Integral membrane protein YccS N-terminal" evidence="8">
    <location>
        <begin position="72"/>
        <end position="355"/>
    </location>
</feature>
<evidence type="ECO:0000256" key="6">
    <source>
        <dbReference type="ARBA" id="ARBA00043993"/>
    </source>
</evidence>
<name>A0A917Q099_9PSED</name>
<evidence type="ECO:0000259" key="9">
    <source>
        <dbReference type="Pfam" id="PF13515"/>
    </source>
</evidence>
<accession>A0A917Q099</accession>